<sequence length="297" mass="34504">MKKNKPLNLDFQEIKDNANLITRAEFRSIHRGIGMVISFAQMQSSLFRVGQPYRAKESRIIRVTQGVGRISINLVEHDVKKQTIIVIPPNSLIEVIDISPDYDFQVIVPENDFLPAVQSNSITDLYGRQEIVLSLSAEEWEHTGEFFSLLWESMHRSPFRTEVVQHLVTAVLYDIRYMLDQKQTASRTHFSRQEETFNRFITLVNEHGKHERNISFYADKLCLTPHYLSTVIRETSGQTVMQWINQAVVLEAKVLLKHSDMLVFQISDELNFPNPSFFSKFFKRMTGMTPAEYQKNT</sequence>
<dbReference type="PROSITE" id="PS01124">
    <property type="entry name" value="HTH_ARAC_FAMILY_2"/>
    <property type="match status" value="1"/>
</dbReference>
<organism evidence="5 6">
    <name type="scientific">Bacteroides stercorirosoris</name>
    <dbReference type="NCBI Taxonomy" id="871324"/>
    <lineage>
        <taxon>Bacteria</taxon>
        <taxon>Pseudomonadati</taxon>
        <taxon>Bacteroidota</taxon>
        <taxon>Bacteroidia</taxon>
        <taxon>Bacteroidales</taxon>
        <taxon>Bacteroidaceae</taxon>
        <taxon>Bacteroides</taxon>
    </lineage>
</organism>
<keyword evidence="3" id="KW-0804">Transcription</keyword>
<evidence type="ECO:0000313" key="6">
    <source>
        <dbReference type="Proteomes" id="UP000184192"/>
    </source>
</evidence>
<accession>A0A1M6G835</accession>
<dbReference type="GeneID" id="92712555"/>
<dbReference type="InterPro" id="IPR018062">
    <property type="entry name" value="HTH_AraC-typ_CS"/>
</dbReference>
<keyword evidence="2 5" id="KW-0238">DNA-binding</keyword>
<gene>
    <name evidence="5" type="ORF">SAMN05444350_11452</name>
</gene>
<evidence type="ECO:0000256" key="2">
    <source>
        <dbReference type="ARBA" id="ARBA00023125"/>
    </source>
</evidence>
<dbReference type="Pfam" id="PF12833">
    <property type="entry name" value="HTH_18"/>
    <property type="match status" value="1"/>
</dbReference>
<dbReference type="Gene3D" id="1.10.10.60">
    <property type="entry name" value="Homeodomain-like"/>
    <property type="match status" value="1"/>
</dbReference>
<evidence type="ECO:0000256" key="3">
    <source>
        <dbReference type="ARBA" id="ARBA00023163"/>
    </source>
</evidence>
<dbReference type="RefSeq" id="WP_025832288.1">
    <property type="nucleotide sequence ID" value="NZ_FQZN01000014.1"/>
</dbReference>
<dbReference type="PANTHER" id="PTHR43280:SF32">
    <property type="entry name" value="TRANSCRIPTIONAL REGULATORY PROTEIN"/>
    <property type="match status" value="1"/>
</dbReference>
<dbReference type="GO" id="GO:0003700">
    <property type="term" value="F:DNA-binding transcription factor activity"/>
    <property type="evidence" value="ECO:0007669"/>
    <property type="project" value="InterPro"/>
</dbReference>
<reference evidence="6" key="1">
    <citation type="submission" date="2016-11" db="EMBL/GenBank/DDBJ databases">
        <authorList>
            <person name="Varghese N."/>
            <person name="Submissions S."/>
        </authorList>
    </citation>
    <scope>NUCLEOTIDE SEQUENCE [LARGE SCALE GENOMIC DNA]</scope>
    <source>
        <strain evidence="6">DSM 26884</strain>
    </source>
</reference>
<dbReference type="Proteomes" id="UP000184192">
    <property type="component" value="Unassembled WGS sequence"/>
</dbReference>
<evidence type="ECO:0000259" key="4">
    <source>
        <dbReference type="PROSITE" id="PS01124"/>
    </source>
</evidence>
<evidence type="ECO:0000313" key="5">
    <source>
        <dbReference type="EMBL" id="SHJ06099.1"/>
    </source>
</evidence>
<proteinExistence type="predicted"/>
<dbReference type="GO" id="GO:0043565">
    <property type="term" value="F:sequence-specific DNA binding"/>
    <property type="evidence" value="ECO:0007669"/>
    <property type="project" value="InterPro"/>
</dbReference>
<dbReference type="InterPro" id="IPR009057">
    <property type="entry name" value="Homeodomain-like_sf"/>
</dbReference>
<keyword evidence="1" id="KW-0805">Transcription regulation</keyword>
<dbReference type="eggNOG" id="COG2207">
    <property type="taxonomic scope" value="Bacteria"/>
</dbReference>
<dbReference type="AlphaFoldDB" id="A0A1M6G835"/>
<dbReference type="PROSITE" id="PS00041">
    <property type="entry name" value="HTH_ARAC_FAMILY_1"/>
    <property type="match status" value="1"/>
</dbReference>
<dbReference type="PANTHER" id="PTHR43280">
    <property type="entry name" value="ARAC-FAMILY TRANSCRIPTIONAL REGULATOR"/>
    <property type="match status" value="1"/>
</dbReference>
<name>A0A1M6G835_9BACE</name>
<protein>
    <submittedName>
        <fullName evidence="5">AraC-type DNA-binding protein</fullName>
    </submittedName>
</protein>
<dbReference type="InterPro" id="IPR018060">
    <property type="entry name" value="HTH_AraC"/>
</dbReference>
<keyword evidence="6" id="KW-1185">Reference proteome</keyword>
<dbReference type="SMART" id="SM00342">
    <property type="entry name" value="HTH_ARAC"/>
    <property type="match status" value="1"/>
</dbReference>
<dbReference type="SUPFAM" id="SSF46689">
    <property type="entry name" value="Homeodomain-like"/>
    <property type="match status" value="1"/>
</dbReference>
<feature type="domain" description="HTH araC/xylS-type" evidence="4">
    <location>
        <begin position="198"/>
        <end position="296"/>
    </location>
</feature>
<dbReference type="EMBL" id="FQZN01000014">
    <property type="protein sequence ID" value="SHJ06099.1"/>
    <property type="molecule type" value="Genomic_DNA"/>
</dbReference>
<evidence type="ECO:0000256" key="1">
    <source>
        <dbReference type="ARBA" id="ARBA00023015"/>
    </source>
</evidence>